<proteinExistence type="predicted"/>
<dbReference type="PANTHER" id="PTHR43283">
    <property type="entry name" value="BETA-LACTAMASE-RELATED"/>
    <property type="match status" value="1"/>
</dbReference>
<protein>
    <recommendedName>
        <fullName evidence="1">Beta-lactamase-related domain-containing protein</fullName>
    </recommendedName>
</protein>
<evidence type="ECO:0000313" key="2">
    <source>
        <dbReference type="EMBL" id="CAH0058992.1"/>
    </source>
</evidence>
<dbReference type="AlphaFoldDB" id="A0A9N9ZP54"/>
<dbReference type="SUPFAM" id="SSF56601">
    <property type="entry name" value="beta-lactamase/transpeptidase-like"/>
    <property type="match status" value="1"/>
</dbReference>
<dbReference type="Proteomes" id="UP000775872">
    <property type="component" value="Unassembled WGS sequence"/>
</dbReference>
<evidence type="ECO:0000313" key="3">
    <source>
        <dbReference type="Proteomes" id="UP000775872"/>
    </source>
</evidence>
<dbReference type="InterPro" id="IPR012338">
    <property type="entry name" value="Beta-lactam/transpept-like"/>
</dbReference>
<accession>A0A9N9ZP54</accession>
<dbReference type="OrthoDB" id="428260at2759"/>
<comment type="caution">
    <text evidence="2">The sequence shown here is derived from an EMBL/GenBank/DDBJ whole genome shotgun (WGS) entry which is preliminary data.</text>
</comment>
<dbReference type="EMBL" id="CABFOC020000091">
    <property type="protein sequence ID" value="CAH0058992.1"/>
    <property type="molecule type" value="Genomic_DNA"/>
</dbReference>
<dbReference type="InterPro" id="IPR001466">
    <property type="entry name" value="Beta-lactam-related"/>
</dbReference>
<keyword evidence="3" id="KW-1185">Reference proteome</keyword>
<organism evidence="2 3">
    <name type="scientific">Clonostachys solani</name>
    <dbReference type="NCBI Taxonomy" id="160281"/>
    <lineage>
        <taxon>Eukaryota</taxon>
        <taxon>Fungi</taxon>
        <taxon>Dikarya</taxon>
        <taxon>Ascomycota</taxon>
        <taxon>Pezizomycotina</taxon>
        <taxon>Sordariomycetes</taxon>
        <taxon>Hypocreomycetidae</taxon>
        <taxon>Hypocreales</taxon>
        <taxon>Bionectriaceae</taxon>
        <taxon>Clonostachys</taxon>
    </lineage>
</organism>
<gene>
    <name evidence="2" type="ORF">CSOL1703_00008025</name>
</gene>
<dbReference type="InterPro" id="IPR050789">
    <property type="entry name" value="Diverse_Enzym_Activities"/>
</dbReference>
<dbReference type="Pfam" id="PF00144">
    <property type="entry name" value="Beta-lactamase"/>
    <property type="match status" value="1"/>
</dbReference>
<dbReference type="PANTHER" id="PTHR43283:SF7">
    <property type="entry name" value="BETA-LACTAMASE-RELATED DOMAIN-CONTAINING PROTEIN"/>
    <property type="match status" value="1"/>
</dbReference>
<reference evidence="2" key="1">
    <citation type="submission" date="2021-10" db="EMBL/GenBank/DDBJ databases">
        <authorList>
            <person name="Piombo E."/>
        </authorList>
    </citation>
    <scope>NUCLEOTIDE SEQUENCE</scope>
</reference>
<name>A0A9N9ZP54_9HYPO</name>
<dbReference type="Gene3D" id="3.40.710.10">
    <property type="entry name" value="DD-peptidase/beta-lactamase superfamily"/>
    <property type="match status" value="1"/>
</dbReference>
<feature type="domain" description="Beta-lactamase-related" evidence="1">
    <location>
        <begin position="35"/>
        <end position="286"/>
    </location>
</feature>
<evidence type="ECO:0000259" key="1">
    <source>
        <dbReference type="Pfam" id="PF00144"/>
    </source>
</evidence>
<sequence length="570" mass="63172">MNKLKRALPEDVGVSPSKIEAFLDDAESKGIELHSFMVYRQQSVIAEGWWWPYRSDIPHMLHSATKSFLAVAVGLAIHENYFGLHDKVVSFFPDNVLPDGESSKRAQSMTVEHLLTQTSGHGVGQSGGEWRNIEGSWVDKFFETSLDHEPGSEFVYSSATSFMLSAIITKTTGVPVRDFLEPRLFRPLGIKLLNWDDGPGEVNPGGNGISCLSEDFLKLGILHLQEGMWEGKQILPKEYVKASTTSQRGNQYGYHWWTLSDDGYQARGMFGQYVTVLPNHDAVVMVTGALPQGAMALKELISQHFPSMFLPSVGLASEGNSLIPLQTRLDHLNLLPSVESRPESQLANVVSKERFAAKRSNDDGVISFTLDFSNATGFCIFHLHDHRGFHQVQVGLNGWREGTTSLSGAKLHHGYEFAQLSVVSRGLWTSEDTFEMTLQFNETAFRDVITVTFLNGGRVAKLDRRVNVNSFGRQRPTIWCSTLVKGDELLPSSGLGAGHKITYSIASSTVGELLDNPETRAILEQEVPAQLLEDPRLEKARMYTFEMVGPRVKGMGEDVLARVDAKLAAL</sequence>